<name>A0ABS8K711_9BURK</name>
<gene>
    <name evidence="1" type="ORF">LJ655_01205</name>
</gene>
<reference evidence="1 2" key="1">
    <citation type="submission" date="2021-11" db="EMBL/GenBank/DDBJ databases">
        <authorList>
            <person name="Oh E.-T."/>
            <person name="Kim S.-B."/>
        </authorList>
    </citation>
    <scope>NUCLEOTIDE SEQUENCE [LARGE SCALE GENOMIC DNA]</scope>
    <source>
        <strain evidence="1 2">MMS20-SJTN17</strain>
    </source>
</reference>
<evidence type="ECO:0000313" key="1">
    <source>
        <dbReference type="EMBL" id="MCC8400522.1"/>
    </source>
</evidence>
<organism evidence="1 2">
    <name type="scientific">Paraburkholderia translucens</name>
    <dbReference type="NCBI Taxonomy" id="2886945"/>
    <lineage>
        <taxon>Bacteria</taxon>
        <taxon>Pseudomonadati</taxon>
        <taxon>Pseudomonadota</taxon>
        <taxon>Betaproteobacteria</taxon>
        <taxon>Burkholderiales</taxon>
        <taxon>Burkholderiaceae</taxon>
        <taxon>Paraburkholderia</taxon>
    </lineage>
</organism>
<accession>A0ABS8K711</accession>
<keyword evidence="2" id="KW-1185">Reference proteome</keyword>
<proteinExistence type="predicted"/>
<sequence>MNWLAEYFSQKTASLCLSMWAYPPLILGPEGPATQTVHALPYPGATLVFTPGERIERGGLEYELPARFDLERVSAAHALDLERPSRTSRFFRSVTIFAPSRYNRDFLITVNDEFAFVPVFSADGAPGFSGTCIESGGPATQEHMQLPWTFQGYISI</sequence>
<comment type="caution">
    <text evidence="1">The sequence shown here is derived from an EMBL/GenBank/DDBJ whole genome shotgun (WGS) entry which is preliminary data.</text>
</comment>
<protein>
    <submittedName>
        <fullName evidence="1">Uncharacterized protein</fullName>
    </submittedName>
</protein>
<dbReference type="EMBL" id="JAJITC010000001">
    <property type="protein sequence ID" value="MCC8400522.1"/>
    <property type="molecule type" value="Genomic_DNA"/>
</dbReference>
<dbReference type="Proteomes" id="UP001430614">
    <property type="component" value="Unassembled WGS sequence"/>
</dbReference>
<evidence type="ECO:0000313" key="2">
    <source>
        <dbReference type="Proteomes" id="UP001430614"/>
    </source>
</evidence>
<dbReference type="RefSeq" id="WP_230559437.1">
    <property type="nucleotide sequence ID" value="NZ_JAJITC010000001.1"/>
</dbReference>